<dbReference type="FunFam" id="1.20.58.2010:FF:000001">
    <property type="entry name" value="Rop guanine nucleotide exchange factor 14"/>
    <property type="match status" value="1"/>
</dbReference>
<name>A0A078IMK5_BRANA</name>
<feature type="region of interest" description="Disordered" evidence="3">
    <location>
        <begin position="1"/>
        <end position="35"/>
    </location>
</feature>
<dbReference type="Proteomes" id="UP000028999">
    <property type="component" value="Unassembled WGS sequence"/>
</dbReference>
<evidence type="ECO:0000259" key="4">
    <source>
        <dbReference type="PROSITE" id="PS51334"/>
    </source>
</evidence>
<gene>
    <name evidence="5" type="primary">BnaA09g51920D</name>
    <name evidence="5" type="ORF">GSBRNA2T00098343001</name>
</gene>
<protein>
    <submittedName>
        <fullName evidence="5">BnaA09g51920D protein</fullName>
    </submittedName>
</protein>
<dbReference type="Gene3D" id="1.20.58.1310">
    <property type="entry name" value="PRONE domain, subdomain 2"/>
    <property type="match status" value="1"/>
</dbReference>
<evidence type="ECO:0000256" key="3">
    <source>
        <dbReference type="SAM" id="MobiDB-lite"/>
    </source>
</evidence>
<keyword evidence="1 2" id="KW-0344">Guanine-nucleotide releasing factor</keyword>
<feature type="domain" description="PRONE" evidence="4">
    <location>
        <begin position="99"/>
        <end position="455"/>
    </location>
</feature>
<dbReference type="PANTHER" id="PTHR33101">
    <property type="entry name" value="ROP GUANINE NUCLEOTIDE EXCHANGE FACTOR 1"/>
    <property type="match status" value="1"/>
</dbReference>
<feature type="region of interest" description="Disordered" evidence="3">
    <location>
        <begin position="54"/>
        <end position="79"/>
    </location>
</feature>
<keyword evidence="6" id="KW-1185">Reference proteome</keyword>
<evidence type="ECO:0000313" key="6">
    <source>
        <dbReference type="Proteomes" id="UP000028999"/>
    </source>
</evidence>
<dbReference type="OMA" id="HMYSAEK"/>
<accession>A0A078IMK5</accession>
<reference evidence="5 6" key="1">
    <citation type="journal article" date="2014" name="Science">
        <title>Plant genetics. Early allopolyploid evolution in the post-Neolithic Brassica napus oilseed genome.</title>
        <authorList>
            <person name="Chalhoub B."/>
            <person name="Denoeud F."/>
            <person name="Liu S."/>
            <person name="Parkin I.A."/>
            <person name="Tang H."/>
            <person name="Wang X."/>
            <person name="Chiquet J."/>
            <person name="Belcram H."/>
            <person name="Tong C."/>
            <person name="Samans B."/>
            <person name="Correa M."/>
            <person name="Da Silva C."/>
            <person name="Just J."/>
            <person name="Falentin C."/>
            <person name="Koh C.S."/>
            <person name="Le Clainche I."/>
            <person name="Bernard M."/>
            <person name="Bento P."/>
            <person name="Noel B."/>
            <person name="Labadie K."/>
            <person name="Alberti A."/>
            <person name="Charles M."/>
            <person name="Arnaud D."/>
            <person name="Guo H."/>
            <person name="Daviaud C."/>
            <person name="Alamery S."/>
            <person name="Jabbari K."/>
            <person name="Zhao M."/>
            <person name="Edger P.P."/>
            <person name="Chelaifa H."/>
            <person name="Tack D."/>
            <person name="Lassalle G."/>
            <person name="Mestiri I."/>
            <person name="Schnel N."/>
            <person name="Le Paslier M.C."/>
            <person name="Fan G."/>
            <person name="Renault V."/>
            <person name="Bayer P.E."/>
            <person name="Golicz A.A."/>
            <person name="Manoli S."/>
            <person name="Lee T.H."/>
            <person name="Thi V.H."/>
            <person name="Chalabi S."/>
            <person name="Hu Q."/>
            <person name="Fan C."/>
            <person name="Tollenaere R."/>
            <person name="Lu Y."/>
            <person name="Battail C."/>
            <person name="Shen J."/>
            <person name="Sidebottom C.H."/>
            <person name="Wang X."/>
            <person name="Canaguier A."/>
            <person name="Chauveau A."/>
            <person name="Berard A."/>
            <person name="Deniot G."/>
            <person name="Guan M."/>
            <person name="Liu Z."/>
            <person name="Sun F."/>
            <person name="Lim Y.P."/>
            <person name="Lyons E."/>
            <person name="Town C.D."/>
            <person name="Bancroft I."/>
            <person name="Wang X."/>
            <person name="Meng J."/>
            <person name="Ma J."/>
            <person name="Pires J.C."/>
            <person name="King G.J."/>
            <person name="Brunel D."/>
            <person name="Delourme R."/>
            <person name="Renard M."/>
            <person name="Aury J.M."/>
            <person name="Adams K.L."/>
            <person name="Batley J."/>
            <person name="Snowdon R.J."/>
            <person name="Tost J."/>
            <person name="Edwards D."/>
            <person name="Zhou Y."/>
            <person name="Hua W."/>
            <person name="Sharpe A.G."/>
            <person name="Paterson A.H."/>
            <person name="Guan C."/>
            <person name="Wincker P."/>
        </authorList>
    </citation>
    <scope>NUCLEOTIDE SEQUENCE [LARGE SCALE GENOMIC DNA]</scope>
    <source>
        <strain evidence="6">cv. Darmor-bzh</strain>
    </source>
</reference>
<dbReference type="Gene3D" id="1.20.58.2010">
    <property type="entry name" value="PRONE domain, subdomain 1"/>
    <property type="match status" value="1"/>
</dbReference>
<dbReference type="PaxDb" id="3708-A0A078IMK5"/>
<dbReference type="InterPro" id="IPR005512">
    <property type="entry name" value="PRONE_dom"/>
</dbReference>
<evidence type="ECO:0000256" key="2">
    <source>
        <dbReference type="PROSITE-ProRule" id="PRU00663"/>
    </source>
</evidence>
<evidence type="ECO:0000256" key="1">
    <source>
        <dbReference type="ARBA" id="ARBA00022658"/>
    </source>
</evidence>
<organism evidence="5 6">
    <name type="scientific">Brassica napus</name>
    <name type="common">Rape</name>
    <dbReference type="NCBI Taxonomy" id="3708"/>
    <lineage>
        <taxon>Eukaryota</taxon>
        <taxon>Viridiplantae</taxon>
        <taxon>Streptophyta</taxon>
        <taxon>Embryophyta</taxon>
        <taxon>Tracheophyta</taxon>
        <taxon>Spermatophyta</taxon>
        <taxon>Magnoliopsida</taxon>
        <taxon>eudicotyledons</taxon>
        <taxon>Gunneridae</taxon>
        <taxon>Pentapetalae</taxon>
        <taxon>rosids</taxon>
        <taxon>malvids</taxon>
        <taxon>Brassicales</taxon>
        <taxon>Brassicaceae</taxon>
        <taxon>Brassiceae</taxon>
        <taxon>Brassica</taxon>
    </lineage>
</organism>
<feature type="compositionally biased region" description="Polar residues" evidence="3">
    <location>
        <begin position="21"/>
        <end position="35"/>
    </location>
</feature>
<dbReference type="Pfam" id="PF03759">
    <property type="entry name" value="PRONE"/>
    <property type="match status" value="1"/>
</dbReference>
<dbReference type="FunFam" id="1.20.58.2010:FF:000003">
    <property type="entry name" value="Rop guanine nucleotide exchange factor 14"/>
    <property type="match status" value="1"/>
</dbReference>
<dbReference type="STRING" id="3708.A0A078IMK5"/>
<evidence type="ECO:0000313" key="5">
    <source>
        <dbReference type="EMBL" id="CDY51157.1"/>
    </source>
</evidence>
<dbReference type="PANTHER" id="PTHR33101:SF47">
    <property type="entry name" value="ROP GUANINE NUCLEOTIDE EXCHANGE FACTOR 2-RELATED"/>
    <property type="match status" value="1"/>
</dbReference>
<dbReference type="Gramene" id="CDY51157">
    <property type="protein sequence ID" value="CDY51157"/>
    <property type="gene ID" value="GSBRNA2T00098343001"/>
</dbReference>
<dbReference type="GO" id="GO:0005886">
    <property type="term" value="C:plasma membrane"/>
    <property type="evidence" value="ECO:0000318"/>
    <property type="project" value="GO_Central"/>
</dbReference>
<dbReference type="EMBL" id="LK032970">
    <property type="protein sequence ID" value="CDY51157.1"/>
    <property type="molecule type" value="Genomic_DNA"/>
</dbReference>
<dbReference type="InterPro" id="IPR038937">
    <property type="entry name" value="RopGEF"/>
</dbReference>
<sequence length="455" mass="51173">MENVLNPDENGDRVYHHHQSSIDPNDNSTSETPVSLTMSMDSFVYPRTCSESTSGFSDQIDETSSSCSEPSPSDWPVLTESKSSKCLTTGLELQTNEILEAQEISEPELETMKERFAKLLLGEDMSGSGKGVCTAVTISNAITNLYATVFGQNLRLEPLETEKRALWKREMNCLLSVCDYIVEFIPRCQSLSNGTTVEVMESRPRADIYINLPALRKLDSMLMESVGCLSMKSALIVQRKEEKWWLPVPLVPPEGLSDKARKQLKNKRESTNQIHKAAMAINSSILSEMEIPESYMATLPKCGKSSVGDSIYRYMSGSGRFFPEKLLDCLNIASEHEAVQLADRVEASMYTWRRKACLSNSKNSWNMVKDLMSTTERTDKNYVMAERAETLLFCLKQRYPELSQTSLDICKIQYNKDVGKAVLESYSRVLEGLAFNIVAWIDDVLYVDKTMSGSE</sequence>
<dbReference type="PROSITE" id="PS51334">
    <property type="entry name" value="PRONE"/>
    <property type="match status" value="1"/>
</dbReference>
<dbReference type="GO" id="GO:0005085">
    <property type="term" value="F:guanyl-nucleotide exchange factor activity"/>
    <property type="evidence" value="ECO:0000318"/>
    <property type="project" value="GO_Central"/>
</dbReference>
<dbReference type="FunFam" id="1.20.58.1310:FF:000002">
    <property type="entry name" value="Rop guanine nucleotide exchange factor 2"/>
    <property type="match status" value="1"/>
</dbReference>
<proteinExistence type="predicted"/>
<dbReference type="AlphaFoldDB" id="A0A078IMK5"/>